<dbReference type="InterPro" id="IPR032675">
    <property type="entry name" value="LRR_dom_sf"/>
</dbReference>
<keyword evidence="2" id="KW-1185">Reference proteome</keyword>
<accession>A0AAW0F220</accession>
<name>A0AAW0F220_9TRYP</name>
<reference evidence="1 2" key="1">
    <citation type="journal article" date="2021" name="MBio">
        <title>A New Model Trypanosomatid, Novymonas esmeraldas: Genomic Perception of Its 'Candidatus Pandoraea novymonadis' Endosymbiont.</title>
        <authorList>
            <person name="Zakharova A."/>
            <person name="Saura A."/>
            <person name="Butenko A."/>
            <person name="Podesvova L."/>
            <person name="Warmusova S."/>
            <person name="Kostygov A.Y."/>
            <person name="Nenarokova A."/>
            <person name="Lukes J."/>
            <person name="Opperdoes F.R."/>
            <person name="Yurchenko V."/>
        </authorList>
    </citation>
    <scope>NUCLEOTIDE SEQUENCE [LARGE SCALE GENOMIC DNA]</scope>
    <source>
        <strain evidence="1 2">E262AT.01</strain>
    </source>
</reference>
<dbReference type="EMBL" id="JAECZO010000004">
    <property type="protein sequence ID" value="KAK7200205.1"/>
    <property type="molecule type" value="Genomic_DNA"/>
</dbReference>
<evidence type="ECO:0000313" key="1">
    <source>
        <dbReference type="EMBL" id="KAK7200205.1"/>
    </source>
</evidence>
<protein>
    <submittedName>
        <fullName evidence="1">Uncharacterized protein</fullName>
    </submittedName>
</protein>
<dbReference type="Proteomes" id="UP001430356">
    <property type="component" value="Unassembled WGS sequence"/>
</dbReference>
<evidence type="ECO:0000313" key="2">
    <source>
        <dbReference type="Proteomes" id="UP001430356"/>
    </source>
</evidence>
<dbReference type="AlphaFoldDB" id="A0AAW0F220"/>
<comment type="caution">
    <text evidence="1">The sequence shown here is derived from an EMBL/GenBank/DDBJ whole genome shotgun (WGS) entry which is preliminary data.</text>
</comment>
<organism evidence="1 2">
    <name type="scientific">Novymonas esmeraldas</name>
    <dbReference type="NCBI Taxonomy" id="1808958"/>
    <lineage>
        <taxon>Eukaryota</taxon>
        <taxon>Discoba</taxon>
        <taxon>Euglenozoa</taxon>
        <taxon>Kinetoplastea</taxon>
        <taxon>Metakinetoplastina</taxon>
        <taxon>Trypanosomatida</taxon>
        <taxon>Trypanosomatidae</taxon>
        <taxon>Novymonas</taxon>
    </lineage>
</organism>
<dbReference type="SUPFAM" id="SSF52058">
    <property type="entry name" value="L domain-like"/>
    <property type="match status" value="1"/>
</dbReference>
<gene>
    <name evidence="1" type="ORF">NESM_000071900</name>
</gene>
<dbReference type="Gene3D" id="3.80.10.10">
    <property type="entry name" value="Ribonuclease Inhibitor"/>
    <property type="match status" value="1"/>
</dbReference>
<sequence length="218" mass="24115">MRALVDVGARVDAVELGMLEFYAANIYSPAPQRVSAAVTRRINNALRSAVETSLQHLRALRVGNSNRLTLRLMKPLPRLTELCIHSLPWSVLPLRTFACAASLMTLSLVGASVRKLSGLEACHSLVQVNLLHCPKRAISRRSRERHATAVHLRSGWWRGERRRACRQRHFGVPALLRVLAAHESRAACRCASPANADGDALQRVCHRGTRDVSAVGKR</sequence>
<proteinExistence type="predicted"/>